<dbReference type="RefSeq" id="WP_115300619.1">
    <property type="nucleotide sequence ID" value="NZ_CAAAIR010000006.1"/>
</dbReference>
<organism evidence="1 2">
    <name type="scientific">Legionella taurinensis</name>
    <dbReference type="NCBI Taxonomy" id="70611"/>
    <lineage>
        <taxon>Bacteria</taxon>
        <taxon>Pseudomonadati</taxon>
        <taxon>Pseudomonadota</taxon>
        <taxon>Gammaproteobacteria</taxon>
        <taxon>Legionellales</taxon>
        <taxon>Legionellaceae</taxon>
        <taxon>Legionella</taxon>
    </lineage>
</organism>
<name>A0A3A5L4J3_9GAMM</name>
<gene>
    <name evidence="1" type="ORF">D6J04_05920</name>
</gene>
<evidence type="ECO:0000313" key="2">
    <source>
        <dbReference type="Proteomes" id="UP000270757"/>
    </source>
</evidence>
<comment type="caution">
    <text evidence="1">The sequence shown here is derived from an EMBL/GenBank/DDBJ whole genome shotgun (WGS) entry which is preliminary data.</text>
</comment>
<evidence type="ECO:0000313" key="1">
    <source>
        <dbReference type="EMBL" id="RJT47678.1"/>
    </source>
</evidence>
<protein>
    <submittedName>
        <fullName evidence="1">Uncharacterized protein</fullName>
    </submittedName>
</protein>
<dbReference type="GeneID" id="48947094"/>
<accession>A0A3A5L4J3</accession>
<proteinExistence type="predicted"/>
<dbReference type="EMBL" id="QZWB01000005">
    <property type="protein sequence ID" value="RJT47678.1"/>
    <property type="molecule type" value="Genomic_DNA"/>
</dbReference>
<dbReference type="Proteomes" id="UP000270757">
    <property type="component" value="Unassembled WGS sequence"/>
</dbReference>
<sequence length="175" mass="19584">MSLIRNYLIITNFLLVPFAWATPSIEILQSCKNAEPANNSISMEELDAPGVEQTVEAGCEEKYELTYNHQKFGSITCNNEGYLIINSNRIKLTSAANFSVNPAVKPDTPLLLTAQYWKITKENDSYLCVASAIDQSGSRSGSSQYYIAENAFNSDPVSLYFYYFDRESIPLTSMN</sequence>
<reference evidence="1 2" key="1">
    <citation type="submission" date="2018-09" db="EMBL/GenBank/DDBJ databases">
        <title>Draft genome sequences of Legionella taurinensis isolated from water samples.</title>
        <authorList>
            <person name="Chakeri A."/>
            <person name="Allerberger F."/>
            <person name="Kundi M."/>
            <person name="Ruppitsch W."/>
            <person name="Schmid D."/>
        </authorList>
    </citation>
    <scope>NUCLEOTIDE SEQUENCE [LARGE SCALE GENOMIC DNA]</scope>
    <source>
        <strain evidence="1 2">4570-18-6</strain>
    </source>
</reference>
<dbReference type="AlphaFoldDB" id="A0A3A5L4J3"/>